<dbReference type="RefSeq" id="WP_318786268.1">
    <property type="nucleotide sequence ID" value="NZ_JAWDKC010000024.1"/>
</dbReference>
<reference evidence="2 3" key="1">
    <citation type="submission" date="2023-06" db="EMBL/GenBank/DDBJ databases">
        <title>Genome sequence of Methanimicrococcus sp. At1.</title>
        <authorList>
            <person name="Protasov E."/>
            <person name="Platt K."/>
            <person name="Poehlein A."/>
            <person name="Daniel R."/>
            <person name="Brune A."/>
        </authorList>
    </citation>
    <scope>NUCLEOTIDE SEQUENCE [LARGE SCALE GENOMIC DNA]</scope>
    <source>
        <strain evidence="2 3">At1</strain>
    </source>
</reference>
<dbReference type="SUPFAM" id="SSF56399">
    <property type="entry name" value="ADP-ribosylation"/>
    <property type="match status" value="1"/>
</dbReference>
<comment type="caution">
    <text evidence="2">The sequence shown here is derived from an EMBL/GenBank/DDBJ whole genome shotgun (WGS) entry which is preliminary data.</text>
</comment>
<evidence type="ECO:0000313" key="2">
    <source>
        <dbReference type="EMBL" id="MDV0445838.1"/>
    </source>
</evidence>
<organism evidence="2 3">
    <name type="scientific">Methanimicrococcus hacksteinii</name>
    <dbReference type="NCBI Taxonomy" id="3028293"/>
    <lineage>
        <taxon>Archaea</taxon>
        <taxon>Methanobacteriati</taxon>
        <taxon>Methanobacteriota</taxon>
        <taxon>Stenosarchaea group</taxon>
        <taxon>Methanomicrobia</taxon>
        <taxon>Methanosarcinales</taxon>
        <taxon>Methanosarcinaceae</taxon>
        <taxon>Methanimicrococcus</taxon>
    </lineage>
</organism>
<name>A0ABU3VR10_9EURY</name>
<evidence type="ECO:0000259" key="1">
    <source>
        <dbReference type="Pfam" id="PF03496"/>
    </source>
</evidence>
<accession>A0ABU3VR10</accession>
<dbReference type="Pfam" id="PF03496">
    <property type="entry name" value="ADPrib_exo_Tox"/>
    <property type="match status" value="1"/>
</dbReference>
<gene>
    <name evidence="2" type="ORF">MmiAt1_14380</name>
</gene>
<protein>
    <recommendedName>
        <fullName evidence="1">ADP ribosyltransferase domain-containing protein</fullName>
    </recommendedName>
</protein>
<feature type="domain" description="ADP ribosyltransferase" evidence="1">
    <location>
        <begin position="86"/>
        <end position="213"/>
    </location>
</feature>
<dbReference type="Proteomes" id="UP001272052">
    <property type="component" value="Unassembled WGS sequence"/>
</dbReference>
<dbReference type="PROSITE" id="PS51996">
    <property type="entry name" value="TR_MART"/>
    <property type="match status" value="1"/>
</dbReference>
<dbReference type="Gene3D" id="3.90.176.10">
    <property type="entry name" value="Toxin ADP-ribosyltransferase, Chain A, domain 1"/>
    <property type="match status" value="1"/>
</dbReference>
<keyword evidence="3" id="KW-1185">Reference proteome</keyword>
<dbReference type="InterPro" id="IPR003540">
    <property type="entry name" value="ADP-ribosyltransferase"/>
</dbReference>
<dbReference type="EMBL" id="JAWDKC010000024">
    <property type="protein sequence ID" value="MDV0445838.1"/>
    <property type="molecule type" value="Genomic_DNA"/>
</dbReference>
<proteinExistence type="predicted"/>
<sequence length="234" mass="28115">MKQQTEKFIYSGENDFRNLYGNIVAEKRSVYNSSKFLTPYFEREDLSSKEKVCIGNYQDFLSRNLQKNDWNFEIPENWMQKSWCYVINSYCRDEKFKEKMTPFEINLVEETIQGIDSAIEKSKTDKEYILYRGVSDLRWLSRPYEGETFCEKAFGSFSSDIEQIQNYINPKNSIIFQLELLPNTNVLYLDSHEKEFLRPRNKTYEITKIEKRFIQVKQTDKVETIVYRITEKED</sequence>
<evidence type="ECO:0000313" key="3">
    <source>
        <dbReference type="Proteomes" id="UP001272052"/>
    </source>
</evidence>